<feature type="transmembrane region" description="Helical" evidence="7">
    <location>
        <begin position="49"/>
        <end position="71"/>
    </location>
</feature>
<keyword evidence="3" id="KW-1003">Cell membrane</keyword>
<name>A0A0A6VFX8_9BACI</name>
<dbReference type="AlphaFoldDB" id="A0A0A6VFX8"/>
<evidence type="ECO:0000313" key="9">
    <source>
        <dbReference type="EMBL" id="KHD86486.1"/>
    </source>
</evidence>
<reference evidence="9 10" key="1">
    <citation type="submission" date="2014-10" db="EMBL/GenBank/DDBJ databases">
        <title>Draft genome of phytase producing Bacillus ginsengihumi strain M2.11.</title>
        <authorList>
            <person name="Toymentseva A."/>
            <person name="Boulygina E.A."/>
            <person name="Kazakov S.V."/>
            <person name="Kayumov I."/>
            <person name="Suleimanova A.D."/>
            <person name="Mardanova A.M."/>
            <person name="Maria S.N."/>
            <person name="Sergey M.Y."/>
            <person name="Sharipova M.R."/>
        </authorList>
    </citation>
    <scope>NUCLEOTIDE SEQUENCE [LARGE SCALE GENOMIC DNA]</scope>
    <source>
        <strain evidence="9 10">M2.11</strain>
    </source>
</reference>
<keyword evidence="5 7" id="KW-1133">Transmembrane helix</keyword>
<comment type="subcellular location">
    <subcellularLocation>
        <location evidence="1">Cell membrane</location>
        <topology evidence="1">Multi-pass membrane protein</topology>
    </subcellularLocation>
</comment>
<proteinExistence type="inferred from homology"/>
<evidence type="ECO:0000256" key="1">
    <source>
        <dbReference type="ARBA" id="ARBA00004651"/>
    </source>
</evidence>
<dbReference type="STRING" id="363870.NG54_03130"/>
<sequence length="197" mass="22568">MFQHLIDMIQGMGIIGVCIVMLIEGSSLPFPGVFILVSYGAVSHLNCNQILFTAVLMAITYTISSFIPYYISSALQKKIPKKFQKGIEKAQCLFQRFGVWTIAFTRPFSIGNYISYVAGLCKIPRWKYSILTFIGIYPWSIAVLFLGKSYLTFVYEINKQFSYSTSVLYPVGIMLIVLLFLLVSMKCWYRYRANMKE</sequence>
<evidence type="ECO:0000256" key="4">
    <source>
        <dbReference type="ARBA" id="ARBA00022692"/>
    </source>
</evidence>
<feature type="transmembrane region" description="Helical" evidence="7">
    <location>
        <begin position="167"/>
        <end position="189"/>
    </location>
</feature>
<dbReference type="GO" id="GO:0005886">
    <property type="term" value="C:plasma membrane"/>
    <property type="evidence" value="ECO:0007669"/>
    <property type="project" value="UniProtKB-SubCell"/>
</dbReference>
<dbReference type="PANTHER" id="PTHR42709:SF6">
    <property type="entry name" value="UNDECAPRENYL PHOSPHATE TRANSPORTER A"/>
    <property type="match status" value="1"/>
</dbReference>
<gene>
    <name evidence="9" type="ORF">NG54_03130</name>
</gene>
<evidence type="ECO:0000259" key="8">
    <source>
        <dbReference type="Pfam" id="PF09335"/>
    </source>
</evidence>
<accession>A0A0A6VFX8</accession>
<evidence type="ECO:0000256" key="7">
    <source>
        <dbReference type="SAM" id="Phobius"/>
    </source>
</evidence>
<dbReference type="EMBL" id="JRUN01000005">
    <property type="protein sequence ID" value="KHD86486.1"/>
    <property type="molecule type" value="Genomic_DNA"/>
</dbReference>
<dbReference type="InterPro" id="IPR032816">
    <property type="entry name" value="VTT_dom"/>
</dbReference>
<protein>
    <recommendedName>
        <fullName evidence="8">VTT domain-containing protein</fullName>
    </recommendedName>
</protein>
<dbReference type="Proteomes" id="UP000030588">
    <property type="component" value="Unassembled WGS sequence"/>
</dbReference>
<dbReference type="RefSeq" id="WP_025727107.1">
    <property type="nucleotide sequence ID" value="NZ_JAAIWK010000004.1"/>
</dbReference>
<organism evidence="9 10">
    <name type="scientific">Heyndrickxia ginsengihumi</name>
    <dbReference type="NCBI Taxonomy" id="363870"/>
    <lineage>
        <taxon>Bacteria</taxon>
        <taxon>Bacillati</taxon>
        <taxon>Bacillota</taxon>
        <taxon>Bacilli</taxon>
        <taxon>Bacillales</taxon>
        <taxon>Bacillaceae</taxon>
        <taxon>Heyndrickxia</taxon>
    </lineage>
</organism>
<comment type="caution">
    <text evidence="9">The sequence shown here is derived from an EMBL/GenBank/DDBJ whole genome shotgun (WGS) entry which is preliminary data.</text>
</comment>
<evidence type="ECO:0000256" key="6">
    <source>
        <dbReference type="ARBA" id="ARBA00023136"/>
    </source>
</evidence>
<dbReference type="OrthoDB" id="9813426at2"/>
<dbReference type="PANTHER" id="PTHR42709">
    <property type="entry name" value="ALKALINE PHOSPHATASE LIKE PROTEIN"/>
    <property type="match status" value="1"/>
</dbReference>
<dbReference type="InterPro" id="IPR051311">
    <property type="entry name" value="DedA_domain"/>
</dbReference>
<evidence type="ECO:0000256" key="5">
    <source>
        <dbReference type="ARBA" id="ARBA00022989"/>
    </source>
</evidence>
<feature type="domain" description="VTT" evidence="8">
    <location>
        <begin position="30"/>
        <end position="148"/>
    </location>
</feature>
<keyword evidence="4 7" id="KW-0812">Transmembrane</keyword>
<evidence type="ECO:0000256" key="3">
    <source>
        <dbReference type="ARBA" id="ARBA00022475"/>
    </source>
</evidence>
<evidence type="ECO:0000256" key="2">
    <source>
        <dbReference type="ARBA" id="ARBA00010792"/>
    </source>
</evidence>
<feature type="transmembrane region" description="Helical" evidence="7">
    <location>
        <begin position="12"/>
        <end position="37"/>
    </location>
</feature>
<feature type="transmembrane region" description="Helical" evidence="7">
    <location>
        <begin position="128"/>
        <end position="147"/>
    </location>
</feature>
<comment type="similarity">
    <text evidence="2">Belongs to the DedA family.</text>
</comment>
<dbReference type="Pfam" id="PF09335">
    <property type="entry name" value="VTT_dom"/>
    <property type="match status" value="1"/>
</dbReference>
<keyword evidence="6 7" id="KW-0472">Membrane</keyword>
<evidence type="ECO:0000313" key="10">
    <source>
        <dbReference type="Proteomes" id="UP000030588"/>
    </source>
</evidence>